<protein>
    <submittedName>
        <fullName evidence="1">Uncharacterized protein</fullName>
    </submittedName>
</protein>
<name>C6BPL5_RALP1</name>
<dbReference type="AlphaFoldDB" id="C6BPL5"/>
<dbReference type="EMBL" id="CP001646">
    <property type="protein sequence ID" value="ACS66139.1"/>
    <property type="molecule type" value="Genomic_DNA"/>
</dbReference>
<dbReference type="HOGENOM" id="CLU_1365274_0_0_4"/>
<gene>
    <name evidence="1" type="ordered locus">Rpic12D_4905</name>
</gene>
<keyword evidence="1" id="KW-0614">Plasmid</keyword>
<dbReference type="KEGG" id="rpf:Rpic12D_4905"/>
<sequence>MSYLEQFIESMRFLEFFQSDSMPDFTEVRRALLGFQSAENEPMYRGLLEEVLLPLGAAFLANSPLKVANSCHSVSHAYRHNFRNLPGVGDVFELAVTVGNIYYRGENIYQASRDSIRDLIMQGPRDGEDLPVHVWLTLEDMTVLDLTILASLRHRGQYEGPSEGMLVWRENDPGDFLFEPLLVDNLFATRVDNVTLIQPY</sequence>
<evidence type="ECO:0000313" key="1">
    <source>
        <dbReference type="EMBL" id="ACS66139.1"/>
    </source>
</evidence>
<geneLocation type="plasmid" evidence="1">
    <name>pRp12D01</name>
</geneLocation>
<proteinExistence type="predicted"/>
<reference evidence="1" key="1">
    <citation type="submission" date="2009-06" db="EMBL/GenBank/DDBJ databases">
        <title>Complete sequence plasmid 1 of Ralstonia pickettii 12D.</title>
        <authorList>
            <consortium name="US DOE Joint Genome Institute"/>
            <person name="Lucas S."/>
            <person name="Copeland A."/>
            <person name="Lapidus A."/>
            <person name="Glavina del Rio T."/>
            <person name="Dalin E."/>
            <person name="Tice H."/>
            <person name="Bruce D."/>
            <person name="Goodwin L."/>
            <person name="Pitluck S."/>
            <person name="Sims D."/>
            <person name="Meincke L."/>
            <person name="Brettin T."/>
            <person name="Detter J.C."/>
            <person name="Han C."/>
            <person name="Larimer F."/>
            <person name="Land M."/>
            <person name="Hauser L."/>
            <person name="Kyrpides N."/>
            <person name="Ovchinnikova G."/>
            <person name="Marsh T."/>
            <person name="Richardson P."/>
        </authorList>
    </citation>
    <scope>NUCLEOTIDE SEQUENCE [LARGE SCALE GENOMIC DNA]</scope>
    <source>
        <strain evidence="1">12D</strain>
        <plasmid>12D</plasmid>
        <plasmid evidence="1">pRp12D01</plasmid>
    </source>
</reference>
<organism evidence="1">
    <name type="scientific">Ralstonia pickettii (strain 12D)</name>
    <dbReference type="NCBI Taxonomy" id="428406"/>
    <lineage>
        <taxon>Bacteria</taxon>
        <taxon>Pseudomonadati</taxon>
        <taxon>Pseudomonadota</taxon>
        <taxon>Betaproteobacteria</taxon>
        <taxon>Burkholderiales</taxon>
        <taxon>Burkholderiaceae</taxon>
        <taxon>Ralstonia</taxon>
    </lineage>
</organism>
<accession>C6BPL5</accession>